<keyword evidence="9" id="KW-0862">Zinc</keyword>
<keyword evidence="7" id="KW-0479">Metal-binding</keyword>
<protein>
    <recommendedName>
        <fullName evidence="6">Probable succinyl-diaminopimelate desuccinylase</fullName>
        <ecNumber evidence="5">3.5.1.18</ecNumber>
    </recommendedName>
</protein>
<dbReference type="Pfam" id="PF07687">
    <property type="entry name" value="M20_dimer"/>
    <property type="match status" value="1"/>
</dbReference>
<dbReference type="InterPro" id="IPR010182">
    <property type="entry name" value="ArgE/DapE"/>
</dbReference>
<organism evidence="13 14">
    <name type="scientific">Acidovorax bellezanensis</name>
    <dbReference type="NCBI Taxonomy" id="2976702"/>
    <lineage>
        <taxon>Bacteria</taxon>
        <taxon>Pseudomonadati</taxon>
        <taxon>Pseudomonadota</taxon>
        <taxon>Betaproteobacteria</taxon>
        <taxon>Burkholderiales</taxon>
        <taxon>Comamonadaceae</taxon>
        <taxon>Acidovorax</taxon>
    </lineage>
</organism>
<comment type="caution">
    <text evidence="13">The sequence shown here is derived from an EMBL/GenBank/DDBJ whole genome shotgun (WGS) entry which is preliminary data.</text>
</comment>
<comment type="similarity">
    <text evidence="4">Belongs to the peptidase M20A family.</text>
</comment>
<dbReference type="Gene3D" id="3.40.630.10">
    <property type="entry name" value="Zn peptidases"/>
    <property type="match status" value="1"/>
</dbReference>
<gene>
    <name evidence="13" type="ORF">N0K08_13860</name>
</gene>
<reference evidence="13 14" key="1">
    <citation type="submission" date="2022-09" db="EMBL/GenBank/DDBJ databases">
        <title>Draft genome of isolate Be4.</title>
        <authorList>
            <person name="Sanchez-Castro I."/>
            <person name="Martinez-Rodriguez P."/>
            <person name="Descostes M."/>
            <person name="Merroun M."/>
        </authorList>
    </citation>
    <scope>NUCLEOTIDE SEQUENCE [LARGE SCALE GENOMIC DNA]</scope>
    <source>
        <strain evidence="13 14">Be4</strain>
    </source>
</reference>
<evidence type="ECO:0000256" key="6">
    <source>
        <dbReference type="ARBA" id="ARBA00016853"/>
    </source>
</evidence>
<dbReference type="EMBL" id="JAODYH010000006">
    <property type="protein sequence ID" value="MCT9811729.1"/>
    <property type="molecule type" value="Genomic_DNA"/>
</dbReference>
<dbReference type="Proteomes" id="UP001525968">
    <property type="component" value="Unassembled WGS sequence"/>
</dbReference>
<keyword evidence="14" id="KW-1185">Reference proteome</keyword>
<comment type="catalytic activity">
    <reaction evidence="11">
        <text>N-succinyl-(2S,6S)-2,6-diaminopimelate + H2O = (2S,6S)-2,6-diaminopimelate + succinate</text>
        <dbReference type="Rhea" id="RHEA:22608"/>
        <dbReference type="ChEBI" id="CHEBI:15377"/>
        <dbReference type="ChEBI" id="CHEBI:30031"/>
        <dbReference type="ChEBI" id="CHEBI:57609"/>
        <dbReference type="ChEBI" id="CHEBI:58087"/>
        <dbReference type="EC" id="3.5.1.18"/>
    </reaction>
</comment>
<dbReference type="InterPro" id="IPR002933">
    <property type="entry name" value="Peptidase_M20"/>
</dbReference>
<evidence type="ECO:0000256" key="9">
    <source>
        <dbReference type="ARBA" id="ARBA00022833"/>
    </source>
</evidence>
<feature type="domain" description="Peptidase M20 dimerisation" evidence="12">
    <location>
        <begin position="218"/>
        <end position="328"/>
    </location>
</feature>
<comment type="cofactor">
    <cofactor evidence="2">
        <name>Zn(2+)</name>
        <dbReference type="ChEBI" id="CHEBI:29105"/>
    </cofactor>
</comment>
<dbReference type="PROSITE" id="PS00758">
    <property type="entry name" value="ARGE_DAPE_CPG2_1"/>
    <property type="match status" value="1"/>
</dbReference>
<evidence type="ECO:0000256" key="3">
    <source>
        <dbReference type="ARBA" id="ARBA00005130"/>
    </source>
</evidence>
<dbReference type="Gene3D" id="3.30.70.360">
    <property type="match status" value="1"/>
</dbReference>
<dbReference type="InterPro" id="IPR036264">
    <property type="entry name" value="Bact_exopeptidase_dim_dom"/>
</dbReference>
<dbReference type="EC" id="3.5.1.18" evidence="5"/>
<evidence type="ECO:0000256" key="7">
    <source>
        <dbReference type="ARBA" id="ARBA00022723"/>
    </source>
</evidence>
<keyword evidence="8 13" id="KW-0378">Hydrolase</keyword>
<dbReference type="SUPFAM" id="SSF55031">
    <property type="entry name" value="Bacterial exopeptidase dimerisation domain"/>
    <property type="match status" value="1"/>
</dbReference>
<dbReference type="NCBIfam" id="TIGR01910">
    <property type="entry name" value="DapE-ArgE"/>
    <property type="match status" value="1"/>
</dbReference>
<evidence type="ECO:0000256" key="1">
    <source>
        <dbReference type="ARBA" id="ARBA00001941"/>
    </source>
</evidence>
<dbReference type="RefSeq" id="WP_261500979.1">
    <property type="nucleotide sequence ID" value="NZ_JAODYH010000006.1"/>
</dbReference>
<evidence type="ECO:0000256" key="10">
    <source>
        <dbReference type="ARBA" id="ARBA00023285"/>
    </source>
</evidence>
<dbReference type="SUPFAM" id="SSF53187">
    <property type="entry name" value="Zn-dependent exopeptidases"/>
    <property type="match status" value="1"/>
</dbReference>
<evidence type="ECO:0000256" key="5">
    <source>
        <dbReference type="ARBA" id="ARBA00011921"/>
    </source>
</evidence>
<dbReference type="InterPro" id="IPR050072">
    <property type="entry name" value="Peptidase_M20A"/>
</dbReference>
<evidence type="ECO:0000313" key="14">
    <source>
        <dbReference type="Proteomes" id="UP001525968"/>
    </source>
</evidence>
<proteinExistence type="inferred from homology"/>
<evidence type="ECO:0000259" key="12">
    <source>
        <dbReference type="Pfam" id="PF07687"/>
    </source>
</evidence>
<dbReference type="PANTHER" id="PTHR43808:SF25">
    <property type="entry name" value="PEPTIDASE M20 DIMERISATION DOMAIN-CONTAINING PROTEIN"/>
    <property type="match status" value="1"/>
</dbReference>
<dbReference type="InterPro" id="IPR011650">
    <property type="entry name" value="Peptidase_M20_dimer"/>
</dbReference>
<evidence type="ECO:0000256" key="2">
    <source>
        <dbReference type="ARBA" id="ARBA00001947"/>
    </source>
</evidence>
<dbReference type="Pfam" id="PF01546">
    <property type="entry name" value="Peptidase_M20"/>
    <property type="match status" value="1"/>
</dbReference>
<evidence type="ECO:0000256" key="11">
    <source>
        <dbReference type="ARBA" id="ARBA00051301"/>
    </source>
</evidence>
<evidence type="ECO:0000256" key="8">
    <source>
        <dbReference type="ARBA" id="ARBA00022801"/>
    </source>
</evidence>
<name>A0ABT2PPH8_9BURK</name>
<sequence>MHHLHPSAEAIRHAVQQQRAYLIDSTARLVAAPSFSGAETSACEAMEALLQAQGLATEHLPMDSESLRNHPLFSCPCNPDNNRYNLLAIHQPPSGISQGRKLLFNGHLDVVPTGPAEMWAQPPFAPYEQDGWLYGRGAGDMKGGLACALTALQTLKTMGLQPASLVGINAVVDEEDTGNGTLASLGALHQARLKARYEAFDTVLIPEPFGETVMAAQIGVCWLTVKITGRPTHVAYMNQGLNPIEAGIQIMQVLKQAQDDLNRPENRHPAFAHVAQPININLGKIEGGEWHSSVPCTCTLGIRASFYPDRDADEAVQWFSQLIRQAAQRINPALHIEIDHRGFKAPGCVYDLEAPAMQALQQAHADMHGAAPRHLACTATTDGRHFRLSTPWAVTNYGPIARNIHGIDEAVDIASMLRVTETFVRYIIDQCKVVPLERNARPD</sequence>
<evidence type="ECO:0000313" key="13">
    <source>
        <dbReference type="EMBL" id="MCT9811729.1"/>
    </source>
</evidence>
<dbReference type="GO" id="GO:0016787">
    <property type="term" value="F:hydrolase activity"/>
    <property type="evidence" value="ECO:0007669"/>
    <property type="project" value="UniProtKB-KW"/>
</dbReference>
<comment type="cofactor">
    <cofactor evidence="1">
        <name>Co(2+)</name>
        <dbReference type="ChEBI" id="CHEBI:48828"/>
    </cofactor>
</comment>
<comment type="pathway">
    <text evidence="3">Amino-acid biosynthesis; L-lysine biosynthesis via DAP pathway; LL-2,6-diaminopimelate from (S)-tetrahydrodipicolinate (succinylase route): step 3/3.</text>
</comment>
<dbReference type="InterPro" id="IPR001261">
    <property type="entry name" value="ArgE/DapE_CS"/>
</dbReference>
<dbReference type="PANTHER" id="PTHR43808">
    <property type="entry name" value="ACETYLORNITHINE DEACETYLASE"/>
    <property type="match status" value="1"/>
</dbReference>
<keyword evidence="10" id="KW-0170">Cobalt</keyword>
<evidence type="ECO:0000256" key="4">
    <source>
        <dbReference type="ARBA" id="ARBA00006247"/>
    </source>
</evidence>
<dbReference type="NCBIfam" id="NF005306">
    <property type="entry name" value="PRK06837.1"/>
    <property type="match status" value="1"/>
</dbReference>
<accession>A0ABT2PPH8</accession>